<feature type="coiled-coil region" evidence="1">
    <location>
        <begin position="23"/>
        <end position="54"/>
    </location>
</feature>
<dbReference type="Proteomes" id="UP001302602">
    <property type="component" value="Unassembled WGS sequence"/>
</dbReference>
<sequence>MERQAATPQGDAQQLATMMAQVMAQMRDQNQQMMAQLRDQIDNLRTEQANEREAMGLQIKALQNHIAAMQNTSVDTPPAATPTPQPSASAPPAPASTQTKKKPTLPDPPRFDGVRRNAPIPKHMSRGQPQSSLRLKIWWIQSRTHLTRRMVRKRS</sequence>
<organism evidence="3 4">
    <name type="scientific">Parathielavia appendiculata</name>
    <dbReference type="NCBI Taxonomy" id="2587402"/>
    <lineage>
        <taxon>Eukaryota</taxon>
        <taxon>Fungi</taxon>
        <taxon>Dikarya</taxon>
        <taxon>Ascomycota</taxon>
        <taxon>Pezizomycotina</taxon>
        <taxon>Sordariomycetes</taxon>
        <taxon>Sordariomycetidae</taxon>
        <taxon>Sordariales</taxon>
        <taxon>Chaetomiaceae</taxon>
        <taxon>Parathielavia</taxon>
    </lineage>
</organism>
<dbReference type="AlphaFoldDB" id="A0AAN6TRV1"/>
<feature type="compositionally biased region" description="Pro residues" evidence="2">
    <location>
        <begin position="79"/>
        <end position="94"/>
    </location>
</feature>
<protein>
    <submittedName>
        <fullName evidence="3">Uncharacterized protein</fullName>
    </submittedName>
</protein>
<gene>
    <name evidence="3" type="ORF">N657DRAFT_249636</name>
</gene>
<evidence type="ECO:0000256" key="1">
    <source>
        <dbReference type="SAM" id="Coils"/>
    </source>
</evidence>
<name>A0AAN6TRV1_9PEZI</name>
<accession>A0AAN6TRV1</accession>
<evidence type="ECO:0000313" key="4">
    <source>
        <dbReference type="Proteomes" id="UP001302602"/>
    </source>
</evidence>
<dbReference type="RefSeq" id="XP_062643370.1">
    <property type="nucleotide sequence ID" value="XM_062786431.1"/>
</dbReference>
<proteinExistence type="predicted"/>
<comment type="caution">
    <text evidence="3">The sequence shown here is derived from an EMBL/GenBank/DDBJ whole genome shotgun (WGS) entry which is preliminary data.</text>
</comment>
<keyword evidence="1" id="KW-0175">Coiled coil</keyword>
<evidence type="ECO:0000256" key="2">
    <source>
        <dbReference type="SAM" id="MobiDB-lite"/>
    </source>
</evidence>
<reference evidence="3" key="2">
    <citation type="submission" date="2023-05" db="EMBL/GenBank/DDBJ databases">
        <authorList>
            <consortium name="Lawrence Berkeley National Laboratory"/>
            <person name="Steindorff A."/>
            <person name="Hensen N."/>
            <person name="Bonometti L."/>
            <person name="Westerberg I."/>
            <person name="Brannstrom I.O."/>
            <person name="Guillou S."/>
            <person name="Cros-Aarteil S."/>
            <person name="Calhoun S."/>
            <person name="Haridas S."/>
            <person name="Kuo A."/>
            <person name="Mondo S."/>
            <person name="Pangilinan J."/>
            <person name="Riley R."/>
            <person name="Labutti K."/>
            <person name="Andreopoulos B."/>
            <person name="Lipzen A."/>
            <person name="Chen C."/>
            <person name="Yanf M."/>
            <person name="Daum C."/>
            <person name="Ng V."/>
            <person name="Clum A."/>
            <person name="Ohm R."/>
            <person name="Martin F."/>
            <person name="Silar P."/>
            <person name="Natvig D."/>
            <person name="Lalanne C."/>
            <person name="Gautier V."/>
            <person name="Ament-Velasquez S.L."/>
            <person name="Kruys A."/>
            <person name="Hutchinson M.I."/>
            <person name="Powell A.J."/>
            <person name="Barry K."/>
            <person name="Miller A.N."/>
            <person name="Grigoriev I.V."/>
            <person name="Debuchy R."/>
            <person name="Gladieux P."/>
            <person name="Thoren M.H."/>
            <person name="Johannesson H."/>
        </authorList>
    </citation>
    <scope>NUCLEOTIDE SEQUENCE</scope>
    <source>
        <strain evidence="3">CBS 731.68</strain>
    </source>
</reference>
<dbReference type="EMBL" id="MU853246">
    <property type="protein sequence ID" value="KAK4119597.1"/>
    <property type="molecule type" value="Genomic_DNA"/>
</dbReference>
<dbReference type="GeneID" id="87823197"/>
<feature type="region of interest" description="Disordered" evidence="2">
    <location>
        <begin position="68"/>
        <end position="130"/>
    </location>
</feature>
<evidence type="ECO:0000313" key="3">
    <source>
        <dbReference type="EMBL" id="KAK4119597.1"/>
    </source>
</evidence>
<reference evidence="3" key="1">
    <citation type="journal article" date="2023" name="Mol. Phylogenet. Evol.">
        <title>Genome-scale phylogeny and comparative genomics of the fungal order Sordariales.</title>
        <authorList>
            <person name="Hensen N."/>
            <person name="Bonometti L."/>
            <person name="Westerberg I."/>
            <person name="Brannstrom I.O."/>
            <person name="Guillou S."/>
            <person name="Cros-Aarteil S."/>
            <person name="Calhoun S."/>
            <person name="Haridas S."/>
            <person name="Kuo A."/>
            <person name="Mondo S."/>
            <person name="Pangilinan J."/>
            <person name="Riley R."/>
            <person name="LaButti K."/>
            <person name="Andreopoulos B."/>
            <person name="Lipzen A."/>
            <person name="Chen C."/>
            <person name="Yan M."/>
            <person name="Daum C."/>
            <person name="Ng V."/>
            <person name="Clum A."/>
            <person name="Steindorff A."/>
            <person name="Ohm R.A."/>
            <person name="Martin F."/>
            <person name="Silar P."/>
            <person name="Natvig D.O."/>
            <person name="Lalanne C."/>
            <person name="Gautier V."/>
            <person name="Ament-Velasquez S.L."/>
            <person name="Kruys A."/>
            <person name="Hutchinson M.I."/>
            <person name="Powell A.J."/>
            <person name="Barry K."/>
            <person name="Miller A.N."/>
            <person name="Grigoriev I.V."/>
            <person name="Debuchy R."/>
            <person name="Gladieux P."/>
            <person name="Hiltunen Thoren M."/>
            <person name="Johannesson H."/>
        </authorList>
    </citation>
    <scope>NUCLEOTIDE SEQUENCE</scope>
    <source>
        <strain evidence="3">CBS 731.68</strain>
    </source>
</reference>
<keyword evidence="4" id="KW-1185">Reference proteome</keyword>